<protein>
    <submittedName>
        <fullName evidence="1">Uncharacterized protein</fullName>
    </submittedName>
</protein>
<reference evidence="1 2" key="1">
    <citation type="journal article" date="2021" name="Commun. Biol.">
        <title>The genome of Shorea leprosula (Dipterocarpaceae) highlights the ecological relevance of drought in aseasonal tropical rainforests.</title>
        <authorList>
            <person name="Ng K.K.S."/>
            <person name="Kobayashi M.J."/>
            <person name="Fawcett J.A."/>
            <person name="Hatakeyama M."/>
            <person name="Paape T."/>
            <person name="Ng C.H."/>
            <person name="Ang C.C."/>
            <person name="Tnah L.H."/>
            <person name="Lee C.T."/>
            <person name="Nishiyama T."/>
            <person name="Sese J."/>
            <person name="O'Brien M.J."/>
            <person name="Copetti D."/>
            <person name="Mohd Noor M.I."/>
            <person name="Ong R.C."/>
            <person name="Putra M."/>
            <person name="Sireger I.Z."/>
            <person name="Indrioko S."/>
            <person name="Kosugi Y."/>
            <person name="Izuno A."/>
            <person name="Isagi Y."/>
            <person name="Lee S.L."/>
            <person name="Shimizu K.K."/>
        </authorList>
    </citation>
    <scope>NUCLEOTIDE SEQUENCE [LARGE SCALE GENOMIC DNA]</scope>
    <source>
        <strain evidence="1">214</strain>
    </source>
</reference>
<evidence type="ECO:0000313" key="2">
    <source>
        <dbReference type="Proteomes" id="UP001054252"/>
    </source>
</evidence>
<comment type="caution">
    <text evidence="1">The sequence shown here is derived from an EMBL/GenBank/DDBJ whole genome shotgun (WGS) entry which is preliminary data.</text>
</comment>
<sequence length="54" mass="5823">MVPCVIVSSKDVILCLGSNLFCVEAYSFGCMMKRDSKLFSSSPLPSTSEIISNS</sequence>
<accession>A0AAV5LDW2</accession>
<evidence type="ECO:0000313" key="1">
    <source>
        <dbReference type="EMBL" id="GKV35443.1"/>
    </source>
</evidence>
<keyword evidence="2" id="KW-1185">Reference proteome</keyword>
<proteinExistence type="predicted"/>
<gene>
    <name evidence="1" type="ORF">SLEP1_g43706</name>
</gene>
<organism evidence="1 2">
    <name type="scientific">Rubroshorea leprosula</name>
    <dbReference type="NCBI Taxonomy" id="152421"/>
    <lineage>
        <taxon>Eukaryota</taxon>
        <taxon>Viridiplantae</taxon>
        <taxon>Streptophyta</taxon>
        <taxon>Embryophyta</taxon>
        <taxon>Tracheophyta</taxon>
        <taxon>Spermatophyta</taxon>
        <taxon>Magnoliopsida</taxon>
        <taxon>eudicotyledons</taxon>
        <taxon>Gunneridae</taxon>
        <taxon>Pentapetalae</taxon>
        <taxon>rosids</taxon>
        <taxon>malvids</taxon>
        <taxon>Malvales</taxon>
        <taxon>Dipterocarpaceae</taxon>
        <taxon>Rubroshorea</taxon>
    </lineage>
</organism>
<name>A0AAV5LDW2_9ROSI</name>
<dbReference type="Proteomes" id="UP001054252">
    <property type="component" value="Unassembled WGS sequence"/>
</dbReference>
<dbReference type="AlphaFoldDB" id="A0AAV5LDW2"/>
<dbReference type="EMBL" id="BPVZ01000111">
    <property type="protein sequence ID" value="GKV35443.1"/>
    <property type="molecule type" value="Genomic_DNA"/>
</dbReference>